<comment type="similarity">
    <text evidence="1">Belongs to the aldo/keto reductase family.</text>
</comment>
<keyword evidence="9" id="KW-1185">Reference proteome</keyword>
<dbReference type="PANTHER" id="PTHR43827:SF3">
    <property type="entry name" value="NADP-DEPENDENT OXIDOREDUCTASE DOMAIN-CONTAINING PROTEIN"/>
    <property type="match status" value="1"/>
</dbReference>
<dbReference type="SUPFAM" id="SSF51430">
    <property type="entry name" value="NAD(P)-linked oxidoreductase"/>
    <property type="match status" value="1"/>
</dbReference>
<accession>A0A1B9III4</accession>
<reference evidence="8 9" key="1">
    <citation type="submission" date="2013-07" db="EMBL/GenBank/DDBJ databases">
        <title>The Genome Sequence of Kwoniella mangroviensis CBS10435.</title>
        <authorList>
            <consortium name="The Broad Institute Genome Sequencing Platform"/>
            <person name="Cuomo C."/>
            <person name="Litvintseva A."/>
            <person name="Chen Y."/>
            <person name="Heitman J."/>
            <person name="Sun S."/>
            <person name="Springer D."/>
            <person name="Dromer F."/>
            <person name="Young S.K."/>
            <person name="Zeng Q."/>
            <person name="Gargeya S."/>
            <person name="Fitzgerald M."/>
            <person name="Abouelleil A."/>
            <person name="Alvarado L."/>
            <person name="Berlin A.M."/>
            <person name="Chapman S.B."/>
            <person name="Dewar J."/>
            <person name="Goldberg J."/>
            <person name="Griggs A."/>
            <person name="Gujja S."/>
            <person name="Hansen M."/>
            <person name="Howarth C."/>
            <person name="Imamovic A."/>
            <person name="Larimer J."/>
            <person name="McCowan C."/>
            <person name="Murphy C."/>
            <person name="Pearson M."/>
            <person name="Priest M."/>
            <person name="Roberts A."/>
            <person name="Saif S."/>
            <person name="Shea T."/>
            <person name="Sykes S."/>
            <person name="Wortman J."/>
            <person name="Nusbaum C."/>
            <person name="Birren B."/>
        </authorList>
    </citation>
    <scope>NUCLEOTIDE SEQUENCE [LARGE SCALE GENOMIC DNA]</scope>
    <source>
        <strain evidence="8 9">CBS 10435</strain>
    </source>
</reference>
<dbReference type="InterPro" id="IPR020471">
    <property type="entry name" value="AKR"/>
</dbReference>
<feature type="binding site" evidence="5">
    <location>
        <position position="115"/>
    </location>
    <ligand>
        <name>substrate</name>
    </ligand>
</feature>
<dbReference type="Proteomes" id="UP000092583">
    <property type="component" value="Unassembled WGS sequence"/>
</dbReference>
<dbReference type="PANTHER" id="PTHR43827">
    <property type="entry name" value="2,5-DIKETO-D-GLUCONIC ACID REDUCTASE"/>
    <property type="match status" value="1"/>
</dbReference>
<reference evidence="9" key="2">
    <citation type="submission" date="2013-12" db="EMBL/GenBank/DDBJ databases">
        <title>Evolution of pathogenesis and genome organization in the Tremellales.</title>
        <authorList>
            <person name="Cuomo C."/>
            <person name="Litvintseva A."/>
            <person name="Heitman J."/>
            <person name="Chen Y."/>
            <person name="Sun S."/>
            <person name="Springer D."/>
            <person name="Dromer F."/>
            <person name="Young S."/>
            <person name="Zeng Q."/>
            <person name="Chapman S."/>
            <person name="Gujja S."/>
            <person name="Saif S."/>
            <person name="Birren B."/>
        </authorList>
    </citation>
    <scope>NUCLEOTIDE SEQUENCE [LARGE SCALE GENOMIC DNA]</scope>
    <source>
        <strain evidence="9">CBS 10435</strain>
    </source>
</reference>
<organism evidence="8 9">
    <name type="scientific">Kwoniella mangroviensis CBS 10435</name>
    <dbReference type="NCBI Taxonomy" id="1331196"/>
    <lineage>
        <taxon>Eukaryota</taxon>
        <taxon>Fungi</taxon>
        <taxon>Dikarya</taxon>
        <taxon>Basidiomycota</taxon>
        <taxon>Agaricomycotina</taxon>
        <taxon>Tremellomycetes</taxon>
        <taxon>Tremellales</taxon>
        <taxon>Cryptococcaceae</taxon>
        <taxon>Kwoniella</taxon>
    </lineage>
</organism>
<evidence type="ECO:0000256" key="2">
    <source>
        <dbReference type="ARBA" id="ARBA00022857"/>
    </source>
</evidence>
<dbReference type="InterPro" id="IPR023210">
    <property type="entry name" value="NADP_OxRdtase_dom"/>
</dbReference>
<evidence type="ECO:0000256" key="3">
    <source>
        <dbReference type="ARBA" id="ARBA00023002"/>
    </source>
</evidence>
<sequence length="310" mass="33754">MTRTIKLADGKSIPALQWGNGSGGLNGKHDPALEYGITALRSGVKAIDTAELYKTEVATGEAIKQVGAKKADIWVTTKTHLDCCSAVPATAEAIKANVQDRLEKLGFKPDLLLIHNPFVVEGLKIAQFWTALEDLVLDGTLEGVSLGVSNFRPQDLEAVLGVARIKPVVNQLEYHPYVLTHLQPVLDIQAKHGIVTEAFGPLTPVLRHPTGGPIKPILERIAERLSKETGKKVDTAAVLLLWTVGKGVVAVTTSSKESNIKKIVQVDNELPDLTKEEIDEIESAGRKVHFRYYAEHMTEDFPAPNLPEDL</sequence>
<dbReference type="EMBL" id="KI669466">
    <property type="protein sequence ID" value="OCF55479.1"/>
    <property type="molecule type" value="Genomic_DNA"/>
</dbReference>
<dbReference type="InterPro" id="IPR036812">
    <property type="entry name" value="NAD(P)_OxRdtase_dom_sf"/>
</dbReference>
<dbReference type="Gene3D" id="3.20.20.100">
    <property type="entry name" value="NADP-dependent oxidoreductase domain"/>
    <property type="match status" value="1"/>
</dbReference>
<dbReference type="Pfam" id="PF00248">
    <property type="entry name" value="Aldo_ket_red"/>
    <property type="match status" value="1"/>
</dbReference>
<evidence type="ECO:0000256" key="6">
    <source>
        <dbReference type="PIRSR" id="PIRSR000097-3"/>
    </source>
</evidence>
<evidence type="ECO:0000256" key="5">
    <source>
        <dbReference type="PIRSR" id="PIRSR000097-2"/>
    </source>
</evidence>
<dbReference type="STRING" id="1331196.A0A1B9III4"/>
<feature type="active site" description="Proton donor" evidence="4">
    <location>
        <position position="53"/>
    </location>
</feature>
<feature type="site" description="Lowers pKa of active site Tyr" evidence="6">
    <location>
        <position position="78"/>
    </location>
</feature>
<feature type="domain" description="NADP-dependent oxidoreductase" evidence="7">
    <location>
        <begin position="36"/>
        <end position="284"/>
    </location>
</feature>
<dbReference type="OrthoDB" id="416253at2759"/>
<evidence type="ECO:0000313" key="9">
    <source>
        <dbReference type="Proteomes" id="UP000092583"/>
    </source>
</evidence>
<evidence type="ECO:0000256" key="4">
    <source>
        <dbReference type="PIRSR" id="PIRSR000097-1"/>
    </source>
</evidence>
<evidence type="ECO:0000259" key="7">
    <source>
        <dbReference type="Pfam" id="PF00248"/>
    </source>
</evidence>
<proteinExistence type="inferred from homology"/>
<dbReference type="PIRSF" id="PIRSF000097">
    <property type="entry name" value="AKR"/>
    <property type="match status" value="1"/>
</dbReference>
<keyword evidence="2" id="KW-0521">NADP</keyword>
<dbReference type="AlphaFoldDB" id="A0A1B9III4"/>
<dbReference type="GO" id="GO:0016616">
    <property type="term" value="F:oxidoreductase activity, acting on the CH-OH group of donors, NAD or NADP as acceptor"/>
    <property type="evidence" value="ECO:0007669"/>
    <property type="project" value="UniProtKB-ARBA"/>
</dbReference>
<name>A0A1B9III4_9TREE</name>
<keyword evidence="3" id="KW-0560">Oxidoreductase</keyword>
<evidence type="ECO:0000313" key="8">
    <source>
        <dbReference type="EMBL" id="OCF55479.1"/>
    </source>
</evidence>
<gene>
    <name evidence="8" type="ORF">L486_06963</name>
</gene>
<evidence type="ECO:0000256" key="1">
    <source>
        <dbReference type="ARBA" id="ARBA00007905"/>
    </source>
</evidence>
<protein>
    <submittedName>
        <fullName evidence="8">Aldose reductase</fullName>
    </submittedName>
</protein>